<dbReference type="PROSITE" id="PS51186">
    <property type="entry name" value="GNAT"/>
    <property type="match status" value="1"/>
</dbReference>
<evidence type="ECO:0000313" key="4">
    <source>
        <dbReference type="EMBL" id="RGP38157.1"/>
    </source>
</evidence>
<evidence type="ECO:0000259" key="3">
    <source>
        <dbReference type="PROSITE" id="PS51186"/>
    </source>
</evidence>
<dbReference type="Gene3D" id="3.40.630.30">
    <property type="match status" value="1"/>
</dbReference>
<comment type="caution">
    <text evidence="4">The sequence shown here is derived from an EMBL/GenBank/DDBJ whole genome shotgun (WGS) entry which is preliminary data.</text>
</comment>
<dbReference type="InterPro" id="IPR016181">
    <property type="entry name" value="Acyl_CoA_acyltransferase"/>
</dbReference>
<dbReference type="CDD" id="cd04301">
    <property type="entry name" value="NAT_SF"/>
    <property type="match status" value="1"/>
</dbReference>
<organism evidence="4 5">
    <name type="scientific">Pseudotabrizicola alkalilacus</name>
    <dbReference type="NCBI Taxonomy" id="2305252"/>
    <lineage>
        <taxon>Bacteria</taxon>
        <taxon>Pseudomonadati</taxon>
        <taxon>Pseudomonadota</taxon>
        <taxon>Alphaproteobacteria</taxon>
        <taxon>Rhodobacterales</taxon>
        <taxon>Paracoccaceae</taxon>
        <taxon>Pseudotabrizicola</taxon>
    </lineage>
</organism>
<proteinExistence type="predicted"/>
<reference evidence="4 5" key="1">
    <citation type="submission" date="2018-08" db="EMBL/GenBank/DDBJ databases">
        <title>Flavobacterium tibetense sp. nov., isolated from a wetland YonghuCo on Tibetan Plateau.</title>
        <authorList>
            <person name="Phurbu D."/>
            <person name="Lu H."/>
            <person name="Xing P."/>
        </authorList>
    </citation>
    <scope>NUCLEOTIDE SEQUENCE [LARGE SCALE GENOMIC DNA]</scope>
    <source>
        <strain evidence="4 5">DJC</strain>
    </source>
</reference>
<protein>
    <submittedName>
        <fullName evidence="4">GNAT family N-acetyltransferase</fullName>
    </submittedName>
</protein>
<dbReference type="Proteomes" id="UP000284547">
    <property type="component" value="Unassembled WGS sequence"/>
</dbReference>
<feature type="domain" description="N-acetyltransferase" evidence="3">
    <location>
        <begin position="1"/>
        <end position="193"/>
    </location>
</feature>
<accession>A0A411Z532</accession>
<keyword evidence="2" id="KW-0012">Acyltransferase</keyword>
<dbReference type="GO" id="GO:0016747">
    <property type="term" value="F:acyltransferase activity, transferring groups other than amino-acyl groups"/>
    <property type="evidence" value="ECO:0007669"/>
    <property type="project" value="InterPro"/>
</dbReference>
<dbReference type="Pfam" id="PF00583">
    <property type="entry name" value="Acetyltransf_1"/>
    <property type="match status" value="1"/>
</dbReference>
<dbReference type="PANTHER" id="PTHR43420">
    <property type="entry name" value="ACETYLTRANSFERASE"/>
    <property type="match status" value="1"/>
</dbReference>
<dbReference type="AlphaFoldDB" id="A0A411Z532"/>
<dbReference type="SUPFAM" id="SSF55729">
    <property type="entry name" value="Acyl-CoA N-acyltransferases (Nat)"/>
    <property type="match status" value="1"/>
</dbReference>
<evidence type="ECO:0000313" key="5">
    <source>
        <dbReference type="Proteomes" id="UP000284547"/>
    </source>
</evidence>
<dbReference type="OrthoDB" id="273614at2"/>
<keyword evidence="5" id="KW-1185">Reference proteome</keyword>
<dbReference type="EMBL" id="QWEY01000002">
    <property type="protein sequence ID" value="RGP38157.1"/>
    <property type="molecule type" value="Genomic_DNA"/>
</dbReference>
<name>A0A411Z532_9RHOB</name>
<dbReference type="RefSeq" id="WP_118150211.1">
    <property type="nucleotide sequence ID" value="NZ_QWEY01000002.1"/>
</dbReference>
<gene>
    <name evidence="4" type="ORF">D1012_04805</name>
</gene>
<dbReference type="InterPro" id="IPR000182">
    <property type="entry name" value="GNAT_dom"/>
</dbReference>
<evidence type="ECO:0000256" key="2">
    <source>
        <dbReference type="ARBA" id="ARBA00023315"/>
    </source>
</evidence>
<evidence type="ECO:0000256" key="1">
    <source>
        <dbReference type="ARBA" id="ARBA00022679"/>
    </source>
</evidence>
<keyword evidence="1 4" id="KW-0808">Transferase</keyword>
<dbReference type="InterPro" id="IPR050680">
    <property type="entry name" value="YpeA/RimI_acetyltransf"/>
</dbReference>
<sequence length="193" mass="21061">MQIRLGLPDTLKPQAAQLYWQAFGGKLGRVMGPDCRAHAYLLRVLRTDHCICALSDNGDLLGIAGFKSPLGSFVGGEAEDLRAIYGRVGAAWRGGLLRLLQSDIDNERFLIDGICVARDQRGHGVGSALVTALMAEAIARGYPAIRLEVIDTNIRARALYERLGFSAWRSETLGPLRHVFGFSRAVTMVRALP</sequence>